<keyword evidence="4" id="KW-0349">Heme</keyword>
<evidence type="ECO:0000256" key="1">
    <source>
        <dbReference type="ARBA" id="ARBA00001926"/>
    </source>
</evidence>
<dbReference type="KEGG" id="sutt:SUTMEG_10700"/>
<keyword evidence="8" id="KW-0732">Signal</keyword>
<dbReference type="RefSeq" id="WP_120176810.1">
    <property type="nucleotide sequence ID" value="NZ_AP018786.1"/>
</dbReference>
<evidence type="ECO:0000256" key="6">
    <source>
        <dbReference type="ARBA" id="ARBA00022982"/>
    </source>
</evidence>
<keyword evidence="6" id="KW-0249">Electron transport</keyword>
<dbReference type="Gene3D" id="1.10.1130.10">
    <property type="entry name" value="Flavocytochrome C3, Chain A"/>
    <property type="match status" value="1"/>
</dbReference>
<dbReference type="InterPro" id="IPR036280">
    <property type="entry name" value="Multihaem_cyt_sf"/>
</dbReference>
<dbReference type="Pfam" id="PF14537">
    <property type="entry name" value="Cytochrom_c3_2"/>
    <property type="match status" value="1"/>
</dbReference>
<feature type="signal peptide" evidence="8">
    <location>
        <begin position="1"/>
        <end position="20"/>
    </location>
</feature>
<organism evidence="10 11">
    <name type="scientific">Sutterella megalosphaeroides</name>
    <dbReference type="NCBI Taxonomy" id="2494234"/>
    <lineage>
        <taxon>Bacteria</taxon>
        <taxon>Pseudomonadati</taxon>
        <taxon>Pseudomonadota</taxon>
        <taxon>Betaproteobacteria</taxon>
        <taxon>Burkholderiales</taxon>
        <taxon>Sutterellaceae</taxon>
        <taxon>Sutterella</taxon>
    </lineage>
</organism>
<dbReference type="OrthoDB" id="9155175at2"/>
<keyword evidence="7" id="KW-0408">Iron</keyword>
<sequence>MKKSLVLAMVLAGFAATSFAAEPAFLADRHVARGASCESCHGVKAPAPGAKVSSTACMNCHGSLDKVAERTKAKVPNPHYNHLIGTDCQECHKGHAQSVNLCGSCHNLDWKVP</sequence>
<dbReference type="SUPFAM" id="SSF48695">
    <property type="entry name" value="Multiheme cytochromes"/>
    <property type="match status" value="1"/>
</dbReference>
<comment type="subcellular location">
    <subcellularLocation>
        <location evidence="2">Cell envelope</location>
    </subcellularLocation>
</comment>
<protein>
    <recommendedName>
        <fullName evidence="9">Tetrahaem cytochrome domain-containing protein</fullName>
    </recommendedName>
</protein>
<reference evidence="10 11" key="1">
    <citation type="journal article" date="2018" name="Int. J. Syst. Evol. Microbiol.">
        <title>Mesosutterella multiformis gen. nov., sp. nov., a member of the family Sutterellaceae and Sutterella megalosphaeroides sp. nov., isolated from human faeces.</title>
        <authorList>
            <person name="Sakamoto M."/>
            <person name="Ikeyama N."/>
            <person name="Kunihiro T."/>
            <person name="Iino T."/>
            <person name="Yuki M."/>
            <person name="Ohkuma M."/>
        </authorList>
    </citation>
    <scope>NUCLEOTIDE SEQUENCE [LARGE SCALE GENOMIC DNA]</scope>
    <source>
        <strain evidence="10 11">6FBBBH3</strain>
    </source>
</reference>
<proteinExistence type="predicted"/>
<feature type="chain" id="PRO_5016291791" description="Tetrahaem cytochrome domain-containing protein" evidence="8">
    <location>
        <begin position="21"/>
        <end position="113"/>
    </location>
</feature>
<evidence type="ECO:0000256" key="4">
    <source>
        <dbReference type="ARBA" id="ARBA00022617"/>
    </source>
</evidence>
<feature type="domain" description="Tetrahaem cytochrome" evidence="9">
    <location>
        <begin position="30"/>
        <end position="107"/>
    </location>
</feature>
<comment type="cofactor">
    <cofactor evidence="1">
        <name>heme c</name>
        <dbReference type="ChEBI" id="CHEBI:61717"/>
    </cofactor>
</comment>
<keyword evidence="11" id="KW-1185">Reference proteome</keyword>
<name>A0A2Z6I9V9_9BURK</name>
<evidence type="ECO:0000259" key="9">
    <source>
        <dbReference type="Pfam" id="PF14537"/>
    </source>
</evidence>
<evidence type="ECO:0000256" key="7">
    <source>
        <dbReference type="ARBA" id="ARBA00023004"/>
    </source>
</evidence>
<dbReference type="InterPro" id="IPR012286">
    <property type="entry name" value="Tetrahaem_cytochrome"/>
</dbReference>
<dbReference type="GO" id="GO:0030313">
    <property type="term" value="C:cell envelope"/>
    <property type="evidence" value="ECO:0007669"/>
    <property type="project" value="UniProtKB-SubCell"/>
</dbReference>
<evidence type="ECO:0000313" key="10">
    <source>
        <dbReference type="EMBL" id="BBF23179.1"/>
    </source>
</evidence>
<evidence type="ECO:0000313" key="11">
    <source>
        <dbReference type="Proteomes" id="UP000271003"/>
    </source>
</evidence>
<keyword evidence="3" id="KW-0813">Transport</keyword>
<evidence type="ECO:0000256" key="5">
    <source>
        <dbReference type="ARBA" id="ARBA00022723"/>
    </source>
</evidence>
<dbReference type="AlphaFoldDB" id="A0A2Z6I9V9"/>
<dbReference type="GO" id="GO:0046872">
    <property type="term" value="F:metal ion binding"/>
    <property type="evidence" value="ECO:0007669"/>
    <property type="project" value="UniProtKB-KW"/>
</dbReference>
<evidence type="ECO:0000256" key="3">
    <source>
        <dbReference type="ARBA" id="ARBA00022448"/>
    </source>
</evidence>
<keyword evidence="5" id="KW-0479">Metal-binding</keyword>
<dbReference type="Proteomes" id="UP000271003">
    <property type="component" value="Chromosome"/>
</dbReference>
<dbReference type="EMBL" id="AP018786">
    <property type="protein sequence ID" value="BBF23179.1"/>
    <property type="molecule type" value="Genomic_DNA"/>
</dbReference>
<gene>
    <name evidence="10" type="ORF">SUTMEG_10700</name>
</gene>
<evidence type="ECO:0000256" key="2">
    <source>
        <dbReference type="ARBA" id="ARBA00004196"/>
    </source>
</evidence>
<accession>A0A2Z6I9V9</accession>
<evidence type="ECO:0000256" key="8">
    <source>
        <dbReference type="SAM" id="SignalP"/>
    </source>
</evidence>